<dbReference type="EMBL" id="CP087880">
    <property type="protein sequence ID" value="UGS41515.1"/>
    <property type="molecule type" value="Genomic_DNA"/>
</dbReference>
<reference evidence="1 2" key="1">
    <citation type="journal article" date="2022" name="Int. J. Syst. Evol. Microbiol.">
        <title>Pseudocitrobacter corydidari sp. nov., isolated from the Asian emerald cockroach Corydidarum magnifica.</title>
        <authorList>
            <person name="Guzman J."/>
            <person name="Poehlein A."/>
            <person name="Glaeser S.P."/>
            <person name="Schwengers O."/>
            <person name="Blom J."/>
            <person name="Hollensteiner J."/>
            <person name="Kampfer P."/>
            <person name="Vilcinskas A."/>
        </authorList>
    </citation>
    <scope>NUCLEOTIDE SEQUENCE [LARGE SCALE GENOMIC DNA]</scope>
    <source>
        <strain evidence="1">G163CM</strain>
    </source>
</reference>
<organism evidence="1 2">
    <name type="scientific">Pseudocitrobacter corydidari</name>
    <dbReference type="NCBI Taxonomy" id="2891570"/>
    <lineage>
        <taxon>Bacteria</taxon>
        <taxon>Pseudomonadati</taxon>
        <taxon>Pseudomonadota</taxon>
        <taxon>Gammaproteobacteria</taxon>
        <taxon>Enterobacterales</taxon>
        <taxon>Enterobacteriaceae</taxon>
        <taxon>Pseudocitrobacter</taxon>
    </lineage>
</organism>
<protein>
    <submittedName>
        <fullName evidence="1">Uncharacterized protein</fullName>
    </submittedName>
</protein>
<evidence type="ECO:0000313" key="1">
    <source>
        <dbReference type="EMBL" id="UGS41515.1"/>
    </source>
</evidence>
<name>A0ABY3S765_9ENTR</name>
<dbReference type="Proteomes" id="UP001199659">
    <property type="component" value="Chromosome"/>
</dbReference>
<evidence type="ECO:0000313" key="2">
    <source>
        <dbReference type="Proteomes" id="UP001199659"/>
    </source>
</evidence>
<accession>A0ABY3S765</accession>
<sequence length="31" mass="3462">MLSLLSVQIAEKALKLSCTVKIINIPCFRKT</sequence>
<gene>
    <name evidence="1" type="ORF">G163CM_22310</name>
</gene>
<keyword evidence="2" id="KW-1185">Reference proteome</keyword>
<proteinExistence type="predicted"/>